<feature type="transmembrane region" description="Helical" evidence="1">
    <location>
        <begin position="220"/>
        <end position="239"/>
    </location>
</feature>
<reference evidence="2" key="1">
    <citation type="submission" date="2019-03" db="EMBL/GenBank/DDBJ databases">
        <title>Long read genome sequence of the mycoparasitic Pythium oligandrum ATCC 38472 isolated from sugarbeet rhizosphere.</title>
        <authorList>
            <person name="Gaulin E."/>
        </authorList>
    </citation>
    <scope>NUCLEOTIDE SEQUENCE</scope>
    <source>
        <strain evidence="2">ATCC 38472_TT</strain>
    </source>
</reference>
<organism evidence="2 3">
    <name type="scientific">Pythium oligandrum</name>
    <name type="common">Mycoparasitic fungus</name>
    <dbReference type="NCBI Taxonomy" id="41045"/>
    <lineage>
        <taxon>Eukaryota</taxon>
        <taxon>Sar</taxon>
        <taxon>Stramenopiles</taxon>
        <taxon>Oomycota</taxon>
        <taxon>Peronosporomycetes</taxon>
        <taxon>Pythiales</taxon>
        <taxon>Pythiaceae</taxon>
        <taxon>Pythium</taxon>
    </lineage>
</organism>
<gene>
    <name evidence="2" type="ORF">Poli38472_000359</name>
</gene>
<dbReference type="SUPFAM" id="SSF52058">
    <property type="entry name" value="L domain-like"/>
    <property type="match status" value="1"/>
</dbReference>
<dbReference type="OrthoDB" id="117345at2759"/>
<dbReference type="Gene3D" id="3.80.10.10">
    <property type="entry name" value="Ribonuclease Inhibitor"/>
    <property type="match status" value="1"/>
</dbReference>
<feature type="transmembrane region" description="Helical" evidence="1">
    <location>
        <begin position="108"/>
        <end position="130"/>
    </location>
</feature>
<name>A0A8K1FI11_PYTOL</name>
<dbReference type="InterPro" id="IPR032675">
    <property type="entry name" value="LRR_dom_sf"/>
</dbReference>
<evidence type="ECO:0000313" key="3">
    <source>
        <dbReference type="Proteomes" id="UP000794436"/>
    </source>
</evidence>
<feature type="transmembrane region" description="Helical" evidence="1">
    <location>
        <begin position="297"/>
        <end position="328"/>
    </location>
</feature>
<keyword evidence="3" id="KW-1185">Reference proteome</keyword>
<keyword evidence="1" id="KW-0812">Transmembrane</keyword>
<sequence>MLGRLLLWKLRRQTQSAAAKLLQISEDMPLPSQPDARRHVKWRNPSAYTVWTSPAVYRVCWFGFLIFHAACGAHYAAAALMYKEIHGSLFGYNLEILAIGLGRSNDSLLAGIMTFLAALHCLAILAMAMCSLMHRRFVYWIPDSELPRPKALRVATEAPSELRQLRCLLRLSFIIFGRTGFFGIENPQFVTLFLVQELIQAILRAHQASILAMFVPELQIVRLFVGLVFLQCWFIPVVHRMCGNAPGHERLCYILSDITMGFITTILIPTMLAVPFAKQYDVNVKNFPTYLYELSDWYALMISDFQRIIVTSWLDLFARIVMAVSILISVQDAKILLRAEESKIHAAVSTIKTLSVYPTSPTSVDLARSPVISPHRLKRLFHSALNAMIMGVGVVVLVLHIRAEARGDVESCVLPVRPWTSSRPGCAFLLINCTMNRIHGSTDEMVEILSNVDAHSLQVFNVASCPRLQMPPIIQDFRHLATIRLIRSRVIDWGTEAALTAEYHPRVTAVTMHHVEMPDGTLPPGLLCPRFPPNLRMIQLYSTNVMVLPPTLSSVWPMGMLFLYEFNGLTKVPEVIFKMSFLVLSLAGNQLTEYPPEGLYLPWMMYLDLSGNPLTTLPEVPAAAVKQLGLPPVGAIDLSATKLQYLPSWSTGLRPRVLGAHTPLCSRIVAGEPTNVTVDCTTWDGVGQGKMG</sequence>
<accession>A0A8K1FI11</accession>
<dbReference type="EMBL" id="SPLM01000108">
    <property type="protein sequence ID" value="TMW60317.1"/>
    <property type="molecule type" value="Genomic_DNA"/>
</dbReference>
<dbReference type="AlphaFoldDB" id="A0A8K1FI11"/>
<keyword evidence="1" id="KW-0472">Membrane</keyword>
<feature type="transmembrane region" description="Helical" evidence="1">
    <location>
        <begin position="251"/>
        <end position="277"/>
    </location>
</feature>
<protein>
    <submittedName>
        <fullName evidence="2">Uncharacterized protein</fullName>
    </submittedName>
</protein>
<comment type="caution">
    <text evidence="2">The sequence shown here is derived from an EMBL/GenBank/DDBJ whole genome shotgun (WGS) entry which is preliminary data.</text>
</comment>
<evidence type="ECO:0000313" key="2">
    <source>
        <dbReference type="EMBL" id="TMW60317.1"/>
    </source>
</evidence>
<proteinExistence type="predicted"/>
<dbReference type="Proteomes" id="UP000794436">
    <property type="component" value="Unassembled WGS sequence"/>
</dbReference>
<feature type="transmembrane region" description="Helical" evidence="1">
    <location>
        <begin position="55"/>
        <end position="78"/>
    </location>
</feature>
<keyword evidence="1" id="KW-1133">Transmembrane helix</keyword>
<evidence type="ECO:0000256" key="1">
    <source>
        <dbReference type="SAM" id="Phobius"/>
    </source>
</evidence>